<dbReference type="STRING" id="314283.MED297_14500"/>
<dbReference type="HOGENOM" id="CLU_717111_0_0_6"/>
<feature type="domain" description="Glycosyltransferase subfamily 4-like N-terminal" evidence="1">
    <location>
        <begin position="63"/>
        <end position="177"/>
    </location>
</feature>
<evidence type="ECO:0000259" key="1">
    <source>
        <dbReference type="Pfam" id="PF13439"/>
    </source>
</evidence>
<dbReference type="PANTHER" id="PTHR45947:SF3">
    <property type="entry name" value="SULFOQUINOVOSYL TRANSFERASE SQD2"/>
    <property type="match status" value="1"/>
</dbReference>
<accession>A4BGT6</accession>
<sequence length="392" mass="43128">MTQAMARPLPFSTQEARILIISDAAPHRNGVGAYYADLIEDLDGTVEAIERISPEIVGDQWQGGWSMPMPGDRTQKLCVPNAFEMQKALREFQPTVVVIPTPGLFGLCGAITARQQGIPVIVGFHTWFEKLAGLYWNRVQGGLTKVYFEWVHKALFRLADRVLVNSEDMIAIARRLGAESVGLMGTPISQSLLQRPVQGGTRQLRSVLFVGRLAAEKNLPAIVQAAIACPQLTFTLAGDGPERDWLDRETAGLSNVRVLGWVEREQITDLIDAHDALVLPSQVESFGTVAMEAMARQRLVVVTQACGIANWTDLAAGLAVIDSGDQLADALQEASALSEFELYARSVSARRAVDAHIEWNRQQWLVCTRLAMSRPSDPTLMTRLLRTVRKSS</sequence>
<dbReference type="SUPFAM" id="SSF53756">
    <property type="entry name" value="UDP-Glycosyltransferase/glycogen phosphorylase"/>
    <property type="match status" value="1"/>
</dbReference>
<dbReference type="RefSeq" id="WP_008042902.1">
    <property type="nucleotide sequence ID" value="NZ_CH724149.1"/>
</dbReference>
<dbReference type="AlphaFoldDB" id="A4BGT6"/>
<dbReference type="EMBL" id="AAOE01000017">
    <property type="protein sequence ID" value="EAR08734.1"/>
    <property type="molecule type" value="Genomic_DNA"/>
</dbReference>
<evidence type="ECO:0000313" key="3">
    <source>
        <dbReference type="Proteomes" id="UP000005953"/>
    </source>
</evidence>
<name>A4BGT6_9GAMM</name>
<gene>
    <name evidence="2" type="ORF">MED297_14500</name>
</gene>
<dbReference type="Gene3D" id="3.40.50.2000">
    <property type="entry name" value="Glycogen Phosphorylase B"/>
    <property type="match status" value="2"/>
</dbReference>
<protein>
    <submittedName>
        <fullName evidence="2">SqdX</fullName>
    </submittedName>
</protein>
<dbReference type="PANTHER" id="PTHR45947">
    <property type="entry name" value="SULFOQUINOVOSYL TRANSFERASE SQD2"/>
    <property type="match status" value="1"/>
</dbReference>
<evidence type="ECO:0000313" key="2">
    <source>
        <dbReference type="EMBL" id="EAR08734.1"/>
    </source>
</evidence>
<dbReference type="GO" id="GO:0016757">
    <property type="term" value="F:glycosyltransferase activity"/>
    <property type="evidence" value="ECO:0007669"/>
    <property type="project" value="TreeGrafter"/>
</dbReference>
<dbReference type="Pfam" id="PF13439">
    <property type="entry name" value="Glyco_transf_4"/>
    <property type="match status" value="1"/>
</dbReference>
<reference evidence="2 3" key="1">
    <citation type="submission" date="2006-02" db="EMBL/GenBank/DDBJ databases">
        <authorList>
            <person name="Pinhassi J."/>
            <person name="Pedros-Alio C."/>
            <person name="Ferriera S."/>
            <person name="Johnson J."/>
            <person name="Kravitz S."/>
            <person name="Halpern A."/>
            <person name="Remington K."/>
            <person name="Beeson K."/>
            <person name="Tran B."/>
            <person name="Rogers Y.-H."/>
            <person name="Friedman R."/>
            <person name="Venter J.C."/>
        </authorList>
    </citation>
    <scope>NUCLEOTIDE SEQUENCE [LARGE SCALE GENOMIC DNA]</scope>
    <source>
        <strain evidence="2 3">MED297</strain>
    </source>
</reference>
<keyword evidence="3" id="KW-1185">Reference proteome</keyword>
<comment type="caution">
    <text evidence="2">The sequence shown here is derived from an EMBL/GenBank/DDBJ whole genome shotgun (WGS) entry which is preliminary data.</text>
</comment>
<dbReference type="OrthoDB" id="9802525at2"/>
<dbReference type="InterPro" id="IPR028098">
    <property type="entry name" value="Glyco_trans_4-like_N"/>
</dbReference>
<dbReference type="Pfam" id="PF13692">
    <property type="entry name" value="Glyco_trans_1_4"/>
    <property type="match status" value="1"/>
</dbReference>
<dbReference type="InterPro" id="IPR050194">
    <property type="entry name" value="Glycosyltransferase_grp1"/>
</dbReference>
<dbReference type="Proteomes" id="UP000005953">
    <property type="component" value="Unassembled WGS sequence"/>
</dbReference>
<proteinExistence type="predicted"/>
<organism evidence="2 3">
    <name type="scientific">Reinekea blandensis MED297</name>
    <dbReference type="NCBI Taxonomy" id="314283"/>
    <lineage>
        <taxon>Bacteria</taxon>
        <taxon>Pseudomonadati</taxon>
        <taxon>Pseudomonadota</taxon>
        <taxon>Gammaproteobacteria</taxon>
        <taxon>Oceanospirillales</taxon>
        <taxon>Saccharospirillaceae</taxon>
        <taxon>Reinekea</taxon>
    </lineage>
</organism>